<keyword evidence="7" id="KW-1185">Reference proteome</keyword>
<feature type="compositionally biased region" description="Pro residues" evidence="4">
    <location>
        <begin position="320"/>
        <end position="329"/>
    </location>
</feature>
<feature type="compositionally biased region" description="Low complexity" evidence="4">
    <location>
        <begin position="438"/>
        <end position="478"/>
    </location>
</feature>
<feature type="region of interest" description="Disordered" evidence="4">
    <location>
        <begin position="834"/>
        <end position="883"/>
    </location>
</feature>
<feature type="transmembrane region" description="Helical" evidence="5">
    <location>
        <begin position="544"/>
        <end position="565"/>
    </location>
</feature>
<feature type="transmembrane region" description="Helical" evidence="5">
    <location>
        <begin position="693"/>
        <end position="714"/>
    </location>
</feature>
<reference evidence="6 7" key="1">
    <citation type="journal article" date="2021" name="Elife">
        <title>Chloroplast acquisition without the gene transfer in kleptoplastic sea slugs, Plakobranchus ocellatus.</title>
        <authorList>
            <person name="Maeda T."/>
            <person name="Takahashi S."/>
            <person name="Yoshida T."/>
            <person name="Shimamura S."/>
            <person name="Takaki Y."/>
            <person name="Nagai Y."/>
            <person name="Toyoda A."/>
            <person name="Suzuki Y."/>
            <person name="Arimoto A."/>
            <person name="Ishii H."/>
            <person name="Satoh N."/>
            <person name="Nishiyama T."/>
            <person name="Hasebe M."/>
            <person name="Maruyama T."/>
            <person name="Minagawa J."/>
            <person name="Obokata J."/>
            <person name="Shigenobu S."/>
        </authorList>
    </citation>
    <scope>NUCLEOTIDE SEQUENCE [LARGE SCALE GENOMIC DNA]</scope>
</reference>
<feature type="compositionally biased region" description="Polar residues" evidence="4">
    <location>
        <begin position="300"/>
        <end position="309"/>
    </location>
</feature>
<dbReference type="Proteomes" id="UP000762676">
    <property type="component" value="Unassembled WGS sequence"/>
</dbReference>
<dbReference type="SUPFAM" id="SSF103473">
    <property type="entry name" value="MFS general substrate transporter"/>
    <property type="match status" value="2"/>
</dbReference>
<evidence type="ECO:0000256" key="5">
    <source>
        <dbReference type="SAM" id="Phobius"/>
    </source>
</evidence>
<keyword evidence="3 5" id="KW-0472">Membrane</keyword>
<gene>
    <name evidence="6" type="ORF">ElyMa_002628900</name>
</gene>
<feature type="region of interest" description="Disordered" evidence="4">
    <location>
        <begin position="379"/>
        <end position="419"/>
    </location>
</feature>
<evidence type="ECO:0000256" key="2">
    <source>
        <dbReference type="ARBA" id="ARBA00022989"/>
    </source>
</evidence>
<keyword evidence="1 5" id="KW-0812">Transmembrane</keyword>
<feature type="transmembrane region" description="Helical" evidence="5">
    <location>
        <begin position="70"/>
        <end position="93"/>
    </location>
</feature>
<feature type="transmembrane region" description="Helical" evidence="5">
    <location>
        <begin position="100"/>
        <end position="118"/>
    </location>
</feature>
<evidence type="ECO:0000256" key="3">
    <source>
        <dbReference type="ARBA" id="ARBA00023136"/>
    </source>
</evidence>
<feature type="compositionally biased region" description="Low complexity" evidence="4">
    <location>
        <begin position="408"/>
        <end position="418"/>
    </location>
</feature>
<dbReference type="PANTHER" id="PTHR23121">
    <property type="entry name" value="SODIUM-DEPENDENT GLUCOSE TRANSPORTER 1"/>
    <property type="match status" value="1"/>
</dbReference>
<feature type="transmembrane region" description="Helical" evidence="5">
    <location>
        <begin position="635"/>
        <end position="659"/>
    </location>
</feature>
<feature type="region of interest" description="Disordered" evidence="4">
    <location>
        <begin position="438"/>
        <end position="522"/>
    </location>
</feature>
<feature type="transmembrane region" description="Helical" evidence="5">
    <location>
        <begin position="755"/>
        <end position="778"/>
    </location>
</feature>
<evidence type="ECO:0000256" key="1">
    <source>
        <dbReference type="ARBA" id="ARBA00022692"/>
    </source>
</evidence>
<feature type="transmembrane region" description="Helical" evidence="5">
    <location>
        <begin position="38"/>
        <end position="58"/>
    </location>
</feature>
<feature type="compositionally biased region" description="Low complexity" evidence="4">
    <location>
        <begin position="310"/>
        <end position="319"/>
    </location>
</feature>
<organism evidence="6 7">
    <name type="scientific">Elysia marginata</name>
    <dbReference type="NCBI Taxonomy" id="1093978"/>
    <lineage>
        <taxon>Eukaryota</taxon>
        <taxon>Metazoa</taxon>
        <taxon>Spiralia</taxon>
        <taxon>Lophotrochozoa</taxon>
        <taxon>Mollusca</taxon>
        <taxon>Gastropoda</taxon>
        <taxon>Heterobranchia</taxon>
        <taxon>Euthyneura</taxon>
        <taxon>Panpulmonata</taxon>
        <taxon>Sacoglossa</taxon>
        <taxon>Placobranchoidea</taxon>
        <taxon>Plakobranchidae</taxon>
        <taxon>Elysia</taxon>
    </lineage>
</organism>
<sequence>MMEEDEETLFDQENLLGPSDELLKEKCEQKRKLAKTGALSAAFFCLGLCIAIPGPTLFDLGKMVGEDTHHMVLVFTARSLGYLLGSIGGGVLGDLWDQQMLLALTLGLTAVATAGIPWCTALSSMAILISVHGVAIGVLDSGGNVFCIRIWGKQSPSYMQLLHFAFGVGAFLAPLVAWPFLSNSSSFVGVNESIALPFTFEVQAFNSLPGTISGKSGDEDSSDKTGKSRRDLSYVSLMSLYNDSFLELSPEFRKSSHAAWIKIRNRRDDSQQYESNNITDGKNVSDLNSSLQVNTTLTTDASFTKSNSNTSMSPSTAIPTSPPPQPMPKKPSITNGETLNPKHADGEPNNAKLADIIRNPQKDLPPHLTVPSTLLPTTTTTADVKGDGSVGNITQPDEHGSTLEKYDTNSTSSNVNVSKPLLPKDEFTIASTLPTTTTTTVTSTATTTTTTTPAATSTPPSSSTVLSATTIPPSSTTPEKTESTAHVDQSESPDAPSDPATGNVQTEVTSSSPQLNTTTNSTLPPQDTLQFFFETVRHMSKIQFAYLVIGLLLAANSAIFFTLYLQDRAAHRSGPISTPLSHEELTRPPKSICFVFSFLGLLFLFFFTYVGMEVTYGGLLPTFALSFPGVVDSPAGGATLVALFWGSLAFGRGMAIFVARWFKPPCMMVVDLSLTMAGALVLVVGIAANSKLLWVGTVTLGLGMSSLFPTAMSWTHCYYPLSSRAAAVFVAGCSIGEMTVPALTGQLYHSVDHMALMYIVLACSCFLVLLFAVLQILACQSVKGHNGKFGSPSRSHSGFMRLESSEDLADARDMDLMEETVLGADDTVMNIPEGRADDLASTTRRKRKRVGGGGEVTHRENRSLANQDGSEVTESTKLVELSD</sequence>
<feature type="compositionally biased region" description="Basic and acidic residues" evidence="4">
    <location>
        <begin position="479"/>
        <end position="489"/>
    </location>
</feature>
<dbReference type="InterPro" id="IPR036259">
    <property type="entry name" value="MFS_trans_sf"/>
</dbReference>
<feature type="compositionally biased region" description="Basic and acidic residues" evidence="4">
    <location>
        <begin position="396"/>
        <end position="407"/>
    </location>
</feature>
<feature type="transmembrane region" description="Helical" evidence="5">
    <location>
        <begin position="666"/>
        <end position="687"/>
    </location>
</feature>
<name>A0AAV4H555_9GAST</name>
<keyword evidence="6" id="KW-0762">Sugar transport</keyword>
<feature type="region of interest" description="Disordered" evidence="4">
    <location>
        <begin position="300"/>
        <end position="350"/>
    </location>
</feature>
<feature type="compositionally biased region" description="Polar residues" evidence="4">
    <location>
        <begin position="863"/>
        <end position="876"/>
    </location>
</feature>
<evidence type="ECO:0000256" key="4">
    <source>
        <dbReference type="SAM" id="MobiDB-lite"/>
    </source>
</evidence>
<evidence type="ECO:0000313" key="6">
    <source>
        <dbReference type="EMBL" id="GFR92884.1"/>
    </source>
</evidence>
<accession>A0AAV4H555</accession>
<evidence type="ECO:0000313" key="7">
    <source>
        <dbReference type="Proteomes" id="UP000762676"/>
    </source>
</evidence>
<comment type="caution">
    <text evidence="6">The sequence shown here is derived from an EMBL/GenBank/DDBJ whole genome shotgun (WGS) entry which is preliminary data.</text>
</comment>
<feature type="transmembrane region" description="Helical" evidence="5">
    <location>
        <begin position="161"/>
        <end position="181"/>
    </location>
</feature>
<protein>
    <submittedName>
        <fullName evidence="6">Sodium-dependent glucose transporter 1</fullName>
    </submittedName>
</protein>
<feature type="transmembrane region" description="Helical" evidence="5">
    <location>
        <begin position="592"/>
        <end position="612"/>
    </location>
</feature>
<keyword evidence="2 5" id="KW-1133">Transmembrane helix</keyword>
<dbReference type="Gene3D" id="1.20.1250.20">
    <property type="entry name" value="MFS general substrate transporter like domains"/>
    <property type="match status" value="2"/>
</dbReference>
<dbReference type="PANTHER" id="PTHR23121:SF9">
    <property type="entry name" value="SODIUM-DEPENDENT GLUCOSE TRANSPORTER 1"/>
    <property type="match status" value="1"/>
</dbReference>
<proteinExistence type="predicted"/>
<dbReference type="AlphaFoldDB" id="A0AAV4H555"/>
<feature type="transmembrane region" description="Helical" evidence="5">
    <location>
        <begin position="726"/>
        <end position="749"/>
    </location>
</feature>
<feature type="transmembrane region" description="Helical" evidence="5">
    <location>
        <begin position="124"/>
        <end position="149"/>
    </location>
</feature>
<feature type="compositionally biased region" description="Polar residues" evidence="4">
    <location>
        <begin position="500"/>
        <end position="522"/>
    </location>
</feature>
<dbReference type="EMBL" id="BMAT01005422">
    <property type="protein sequence ID" value="GFR92884.1"/>
    <property type="molecule type" value="Genomic_DNA"/>
</dbReference>
<keyword evidence="6" id="KW-0813">Transport</keyword>